<keyword evidence="4" id="KW-1185">Reference proteome</keyword>
<proteinExistence type="inferred from homology"/>
<dbReference type="RefSeq" id="WP_115310109.1">
    <property type="nucleotide sequence ID" value="NZ_UHIO01000001.1"/>
</dbReference>
<gene>
    <name evidence="3" type="primary">ppx_2</name>
    <name evidence="3" type="ORF">NCTC12020_00900</name>
</gene>
<dbReference type="Pfam" id="PF02541">
    <property type="entry name" value="Ppx-GppA"/>
    <property type="match status" value="1"/>
</dbReference>
<dbReference type="PANTHER" id="PTHR30005">
    <property type="entry name" value="EXOPOLYPHOSPHATASE"/>
    <property type="match status" value="1"/>
</dbReference>
<evidence type="ECO:0000313" key="3">
    <source>
        <dbReference type="EMBL" id="SUP42582.1"/>
    </source>
</evidence>
<dbReference type="Gene3D" id="3.30.420.40">
    <property type="match status" value="1"/>
</dbReference>
<reference evidence="3 4" key="1">
    <citation type="submission" date="2018-06" db="EMBL/GenBank/DDBJ databases">
        <authorList>
            <consortium name="Pathogen Informatics"/>
            <person name="Doyle S."/>
        </authorList>
    </citation>
    <scope>NUCLEOTIDE SEQUENCE [LARGE SCALE GENOMIC DNA]</scope>
    <source>
        <strain evidence="3 4">NCTC12020</strain>
    </source>
</reference>
<dbReference type="EC" id="3.6.1.11" evidence="3"/>
<dbReference type="InterPro" id="IPR003695">
    <property type="entry name" value="Ppx_GppA_N"/>
</dbReference>
<organism evidence="3 4">
    <name type="scientific">Veillonella criceti</name>
    <dbReference type="NCBI Taxonomy" id="103891"/>
    <lineage>
        <taxon>Bacteria</taxon>
        <taxon>Bacillati</taxon>
        <taxon>Bacillota</taxon>
        <taxon>Negativicutes</taxon>
        <taxon>Veillonellales</taxon>
        <taxon>Veillonellaceae</taxon>
        <taxon>Veillonella</taxon>
    </lineage>
</organism>
<protein>
    <submittedName>
        <fullName evidence="3">Exopolyphosphatase</fullName>
        <ecNumber evidence="3">3.6.1.11</ecNumber>
    </submittedName>
</protein>
<dbReference type="CDD" id="cd24054">
    <property type="entry name" value="ASKHA_NBD_AaPPX-GppA_MtPPX2-like"/>
    <property type="match status" value="1"/>
</dbReference>
<evidence type="ECO:0000256" key="1">
    <source>
        <dbReference type="ARBA" id="ARBA00007125"/>
    </source>
</evidence>
<dbReference type="EMBL" id="UHIO01000001">
    <property type="protein sequence ID" value="SUP42582.1"/>
    <property type="molecule type" value="Genomic_DNA"/>
</dbReference>
<dbReference type="OrthoDB" id="9807195at2"/>
<evidence type="ECO:0000313" key="4">
    <source>
        <dbReference type="Proteomes" id="UP000255367"/>
    </source>
</evidence>
<dbReference type="Gene3D" id="3.30.420.150">
    <property type="entry name" value="Exopolyphosphatase. Domain 2"/>
    <property type="match status" value="1"/>
</dbReference>
<feature type="domain" description="Ppx/GppA phosphatase N-terminal" evidence="2">
    <location>
        <begin position="46"/>
        <end position="295"/>
    </location>
</feature>
<comment type="similarity">
    <text evidence="1">Belongs to the GppA/Ppx family.</text>
</comment>
<dbReference type="Proteomes" id="UP000255367">
    <property type="component" value="Unassembled WGS sequence"/>
</dbReference>
<name>A0A380NKQ9_9FIRM</name>
<keyword evidence="3" id="KW-0378">Hydrolase</keyword>
<dbReference type="GO" id="GO:0004309">
    <property type="term" value="F:exopolyphosphatase activity"/>
    <property type="evidence" value="ECO:0007669"/>
    <property type="project" value="UniProtKB-EC"/>
</dbReference>
<dbReference type="InterPro" id="IPR050273">
    <property type="entry name" value="GppA/Ppx_hydrolase"/>
</dbReference>
<accession>A0A380NKQ9</accession>
<dbReference type="AlphaFoldDB" id="A0A380NKQ9"/>
<dbReference type="PANTHER" id="PTHR30005:SF0">
    <property type="entry name" value="RETROGRADE REGULATION PROTEIN 2"/>
    <property type="match status" value="1"/>
</dbReference>
<sequence length="298" mass="32561">MSETINKLGIVDLGSNSFRLLLGTYEGGHWQWEPKRLWGTRLGKRAADGRLTEEAMTRSITALTEIRQAIEAYGATKVVGVATSAIREASNGMEFMAKAGAVCPMESQVISGEEEAALGFEGAVTTFEADARHYGLIDIGGGSTEIALGTHAGTYWQRSYPIGAVRLKARSDEGPQEVWQETRPWFEPLPIEGPFGEFIAVGGTATTLAAMHLKMDVYNPGKIQGQQLSREVIEAMLLELRYMTPEERLKVPGLPANRADIIVAGGEILTSFMDWYEIPHVIVSERDGMEGMAARLVK</sequence>
<dbReference type="InterPro" id="IPR043129">
    <property type="entry name" value="ATPase_NBD"/>
</dbReference>
<dbReference type="SUPFAM" id="SSF53067">
    <property type="entry name" value="Actin-like ATPase domain"/>
    <property type="match status" value="2"/>
</dbReference>
<evidence type="ECO:0000259" key="2">
    <source>
        <dbReference type="Pfam" id="PF02541"/>
    </source>
</evidence>